<keyword evidence="6" id="KW-0460">Magnesium</keyword>
<dbReference type="Pfam" id="PF10396">
    <property type="entry name" value="TrmE_N"/>
    <property type="match status" value="1"/>
</dbReference>
<dbReference type="InterPro" id="IPR018948">
    <property type="entry name" value="GTP-bd_TrmE_N"/>
</dbReference>
<feature type="binding site" evidence="6">
    <location>
        <position position="233"/>
    </location>
    <ligand>
        <name>Mg(2+)</name>
        <dbReference type="ChEBI" id="CHEBI:18420"/>
    </ligand>
</feature>
<keyword evidence="5 6" id="KW-0342">GTP-binding</keyword>
<dbReference type="EC" id="3.6.-.-" evidence="6"/>
<feature type="binding site" evidence="6">
    <location>
        <position position="123"/>
    </location>
    <ligand>
        <name>(6S)-5-formyl-5,6,7,8-tetrahydrofolate</name>
        <dbReference type="ChEBI" id="CHEBI:57457"/>
    </ligand>
</feature>
<keyword evidence="6" id="KW-0479">Metal-binding</keyword>
<feature type="binding site" evidence="6">
    <location>
        <begin position="273"/>
        <end position="276"/>
    </location>
    <ligand>
        <name>GTP</name>
        <dbReference type="ChEBI" id="CHEBI:37565"/>
    </ligand>
</feature>
<keyword evidence="10" id="KW-1185">Reference proteome</keyword>
<comment type="function">
    <text evidence="6">Exhibits a very high intrinsic GTPase hydrolysis rate. Involved in the addition of a carboxymethylaminomethyl (cmnm) group at the wobble position (U34) of certain tRNAs, forming tRNA-cmnm(5)s(2)U34.</text>
</comment>
<dbReference type="NCBIfam" id="TIGR00450">
    <property type="entry name" value="mnmE_trmE_thdF"/>
    <property type="match status" value="1"/>
</dbReference>
<keyword evidence="3 6" id="KW-0547">Nucleotide-binding</keyword>
<dbReference type="PANTHER" id="PTHR42714:SF2">
    <property type="entry name" value="TRNA MODIFICATION GTPASE GTPBP3, MITOCHONDRIAL"/>
    <property type="match status" value="1"/>
</dbReference>
<dbReference type="InterPro" id="IPR027417">
    <property type="entry name" value="P-loop_NTPase"/>
</dbReference>
<dbReference type="Pfam" id="PF01926">
    <property type="entry name" value="MMR_HSR1"/>
    <property type="match status" value="1"/>
</dbReference>
<dbReference type="HAMAP" id="MF_00379">
    <property type="entry name" value="GTPase_MnmE"/>
    <property type="match status" value="1"/>
</dbReference>
<dbReference type="InterPro" id="IPR006073">
    <property type="entry name" value="GTP-bd"/>
</dbReference>
<dbReference type="InterPro" id="IPR027368">
    <property type="entry name" value="MnmE_dom2"/>
</dbReference>
<dbReference type="Gene3D" id="1.20.120.430">
    <property type="entry name" value="tRNA modification GTPase MnmE domain 2"/>
    <property type="match status" value="1"/>
</dbReference>
<proteinExistence type="inferred from homology"/>
<gene>
    <name evidence="6 9" type="primary">mnmE</name>
    <name evidence="6" type="synonym">trmE</name>
    <name evidence="9" type="ORF">WKV53_06930</name>
</gene>
<dbReference type="InterPro" id="IPR025867">
    <property type="entry name" value="MnmE_helical"/>
</dbReference>
<evidence type="ECO:0000256" key="5">
    <source>
        <dbReference type="ARBA" id="ARBA00023134"/>
    </source>
</evidence>
<evidence type="ECO:0000256" key="2">
    <source>
        <dbReference type="ARBA" id="ARBA00022694"/>
    </source>
</evidence>
<evidence type="ECO:0000259" key="8">
    <source>
        <dbReference type="PROSITE" id="PS51709"/>
    </source>
</evidence>
<dbReference type="Pfam" id="PF12631">
    <property type="entry name" value="MnmE_helical"/>
    <property type="match status" value="1"/>
</dbReference>
<dbReference type="NCBIfam" id="NF003661">
    <property type="entry name" value="PRK05291.1-3"/>
    <property type="match status" value="1"/>
</dbReference>
<dbReference type="PANTHER" id="PTHR42714">
    <property type="entry name" value="TRNA MODIFICATION GTPASE GTPBP3"/>
    <property type="match status" value="1"/>
</dbReference>
<evidence type="ECO:0000256" key="3">
    <source>
        <dbReference type="ARBA" id="ARBA00022741"/>
    </source>
</evidence>
<dbReference type="RefSeq" id="WP_341403663.1">
    <property type="nucleotide sequence ID" value="NZ_JBBUKT010000002.1"/>
</dbReference>
<evidence type="ECO:0000256" key="7">
    <source>
        <dbReference type="RuleBase" id="RU003313"/>
    </source>
</evidence>
<comment type="cofactor">
    <cofactor evidence="6">
        <name>K(+)</name>
        <dbReference type="ChEBI" id="CHEBI:29103"/>
    </cofactor>
    <text evidence="6">Binds 1 potassium ion per subunit.</text>
</comment>
<dbReference type="SUPFAM" id="SSF116878">
    <property type="entry name" value="TrmE connector domain"/>
    <property type="match status" value="1"/>
</dbReference>
<dbReference type="SUPFAM" id="SSF52540">
    <property type="entry name" value="P-loop containing nucleoside triphosphate hydrolases"/>
    <property type="match status" value="1"/>
</dbReference>
<feature type="binding site" evidence="6">
    <location>
        <position position="447"/>
    </location>
    <ligand>
        <name>(6S)-5-formyl-5,6,7,8-tetrahydrofolate</name>
        <dbReference type="ChEBI" id="CHEBI:57457"/>
    </ligand>
</feature>
<dbReference type="InterPro" id="IPR027266">
    <property type="entry name" value="TrmE/GcvT-like"/>
</dbReference>
<feature type="binding site" evidence="6">
    <location>
        <begin position="229"/>
        <end position="234"/>
    </location>
    <ligand>
        <name>GTP</name>
        <dbReference type="ChEBI" id="CHEBI:37565"/>
    </ligand>
</feature>
<organism evidence="9 10">
    <name type="scientific">Luteolibacter soli</name>
    <dbReference type="NCBI Taxonomy" id="3135280"/>
    <lineage>
        <taxon>Bacteria</taxon>
        <taxon>Pseudomonadati</taxon>
        <taxon>Verrucomicrobiota</taxon>
        <taxon>Verrucomicrobiia</taxon>
        <taxon>Verrucomicrobiales</taxon>
        <taxon>Verrucomicrobiaceae</taxon>
        <taxon>Luteolibacter</taxon>
    </lineage>
</organism>
<comment type="similarity">
    <text evidence="1 6 7">Belongs to the TRAFAC class TrmE-Era-EngA-EngB-Septin-like GTPase superfamily. TrmE GTPase family.</text>
</comment>
<dbReference type="InterPro" id="IPR031168">
    <property type="entry name" value="G_TrmE"/>
</dbReference>
<keyword evidence="4 6" id="KW-0630">Potassium</keyword>
<keyword evidence="2 6" id="KW-0819">tRNA processing</keyword>
<evidence type="ECO:0000313" key="10">
    <source>
        <dbReference type="Proteomes" id="UP001371305"/>
    </source>
</evidence>
<dbReference type="NCBIfam" id="TIGR00231">
    <property type="entry name" value="small_GTP"/>
    <property type="match status" value="1"/>
</dbReference>
<feature type="binding site" evidence="6">
    <location>
        <position position="24"/>
    </location>
    <ligand>
        <name>(6S)-5-formyl-5,6,7,8-tetrahydrofolate</name>
        <dbReference type="ChEBI" id="CHEBI:57457"/>
    </ligand>
</feature>
<keyword evidence="6 9" id="KW-0378">Hydrolase</keyword>
<accession>A0ABU9AST9</accession>
<reference evidence="9 10" key="1">
    <citation type="submission" date="2024-04" db="EMBL/GenBank/DDBJ databases">
        <title>Luteolibacter sp. isolated from soil.</title>
        <authorList>
            <person name="An J."/>
        </authorList>
    </citation>
    <scope>NUCLEOTIDE SEQUENCE [LARGE SCALE GENOMIC DNA]</scope>
    <source>
        <strain evidence="9 10">Y139</strain>
    </source>
</reference>
<comment type="caution">
    <text evidence="9">The sequence shown here is derived from an EMBL/GenBank/DDBJ whole genome shotgun (WGS) entry which is preliminary data.</text>
</comment>
<dbReference type="PROSITE" id="PS51709">
    <property type="entry name" value="G_TRME"/>
    <property type="match status" value="1"/>
</dbReference>
<dbReference type="Proteomes" id="UP001371305">
    <property type="component" value="Unassembled WGS sequence"/>
</dbReference>
<protein>
    <recommendedName>
        <fullName evidence="6">tRNA modification GTPase MnmE</fullName>
        <ecNumber evidence="6">3.6.-.-</ecNumber>
    </recommendedName>
</protein>
<dbReference type="Gene3D" id="3.30.1360.120">
    <property type="entry name" value="Probable tRNA modification gtpase trme, domain 1"/>
    <property type="match status" value="1"/>
</dbReference>
<evidence type="ECO:0000256" key="4">
    <source>
        <dbReference type="ARBA" id="ARBA00022958"/>
    </source>
</evidence>
<sequence>MIASTETIAALASGGGTAAVALIRLSGPQAEEVADRACHGAAGRSEERRATRAKVRDTEGRVLDDVLLTVFRGSRSFTGEPVVEIACHGGRLVTRRVLERLLECGARSAGPGEFTERAFLHGKLDLTQAEAIMDLISAQSDLALRAAHEQLEGGIGREAVRLREDLIGVVAHLEAWIDFPEEDIDPDTGDLFLSRVAAARGGIAKLLATAEQGRILREGVRTVICGRPNAGKSSLLNLLLGSERAIVSDEAGTTRDTIEETIILDGVPLRLVDTAGLREEAGGIEREGIRRTLHEAGRADLLLVVRDASLPAAESAVELPESNRAVTVLNKSDLGEHGDWVGSDGVRLSCNTGAGLDQLRRAIRESLDLGEADWGEHAVAINTRHRDCLRRADESLETAEVLLESAAAPELAALELRGALDALGEIVGKVDTEDILGAIFSQFCIGK</sequence>
<feature type="binding site" evidence="6">
    <location>
        <begin position="248"/>
        <end position="254"/>
    </location>
    <ligand>
        <name>GTP</name>
        <dbReference type="ChEBI" id="CHEBI:37565"/>
    </ligand>
</feature>
<comment type="subunit">
    <text evidence="6">Homodimer. Heterotetramer of two MnmE and two MnmG subunits.</text>
</comment>
<evidence type="ECO:0000313" key="9">
    <source>
        <dbReference type="EMBL" id="MEK7950221.1"/>
    </source>
</evidence>
<dbReference type="InterPro" id="IPR005225">
    <property type="entry name" value="Small_GTP-bd"/>
</dbReference>
<feature type="binding site" evidence="6">
    <location>
        <position position="84"/>
    </location>
    <ligand>
        <name>(6S)-5-formyl-5,6,7,8-tetrahydrofolate</name>
        <dbReference type="ChEBI" id="CHEBI:57457"/>
    </ligand>
</feature>
<dbReference type="Gene3D" id="3.40.50.300">
    <property type="entry name" value="P-loop containing nucleotide triphosphate hydrolases"/>
    <property type="match status" value="1"/>
</dbReference>
<dbReference type="EMBL" id="JBBUKT010000002">
    <property type="protein sequence ID" value="MEK7950221.1"/>
    <property type="molecule type" value="Genomic_DNA"/>
</dbReference>
<comment type="subcellular location">
    <subcellularLocation>
        <location evidence="6">Cytoplasm</location>
    </subcellularLocation>
</comment>
<dbReference type="CDD" id="cd14858">
    <property type="entry name" value="TrmE_N"/>
    <property type="match status" value="1"/>
</dbReference>
<keyword evidence="6" id="KW-0963">Cytoplasm</keyword>
<dbReference type="GO" id="GO:0016787">
    <property type="term" value="F:hydrolase activity"/>
    <property type="evidence" value="ECO:0007669"/>
    <property type="project" value="UniProtKB-KW"/>
</dbReference>
<dbReference type="CDD" id="cd04164">
    <property type="entry name" value="trmE"/>
    <property type="match status" value="1"/>
</dbReference>
<dbReference type="InterPro" id="IPR004520">
    <property type="entry name" value="GTPase_MnmE"/>
</dbReference>
<name>A0ABU9AST9_9BACT</name>
<evidence type="ECO:0000256" key="6">
    <source>
        <dbReference type="HAMAP-Rule" id="MF_00379"/>
    </source>
</evidence>
<evidence type="ECO:0000256" key="1">
    <source>
        <dbReference type="ARBA" id="ARBA00011043"/>
    </source>
</evidence>
<feature type="binding site" evidence="6">
    <location>
        <position position="254"/>
    </location>
    <ligand>
        <name>Mg(2+)</name>
        <dbReference type="ChEBI" id="CHEBI:18420"/>
    </ligand>
</feature>
<comment type="caution">
    <text evidence="6">Lacks conserved residue(s) required for the propagation of feature annotation.</text>
</comment>
<feature type="domain" description="TrmE-type G" evidence="8">
    <location>
        <begin position="219"/>
        <end position="368"/>
    </location>
</feature>